<dbReference type="CDD" id="cd12266">
    <property type="entry name" value="RRM_like_XS"/>
    <property type="match status" value="1"/>
</dbReference>
<keyword evidence="1" id="KW-0175">Coiled coil</keyword>
<sequence>MSSNRGRSKSPSSGGGNPSPKGMGIESTGPAIDNPSINQLIHGMADMSTGFGQDGVCEVVAKQTKNQGGGNAAKQWGLSSCAPNVWGHLDVAPRMGLTANCGAGNPHGNNLEHAVDFRGQAGRENSMTQSPGKGWSDWESAHVPPSPAVPPPLHHGWQWSARNSSFSPQTEVSEDEIKRNGTISTGARKGGSSGGYDSDSGILPIQSESDDGSDGVDIVEDTDGNLSDDYDSDVSQKSHETQKKNKWCRVFFETMDTLSVDQINELKRLWRCPACQGGSGAIHWFRGLQSLVTHAQTKGSKTNRVMLHREFAELLEEELQSRGASVIVPGETFGKWKGLCEATADYGIVWPPMVVVMNTELEQDENNKMIGMGNQELLEYFPSYAAVKARHSYGPHGHRGMSVLIFEASAIGYMEAARLHKHFADEQKDREAWEHHRVLFCPGGKRQLYGFLARKEDIDDFNQHSRGYSRLKFEMKSYQEMVVDPIRKMSKDNLQLVWLKNRIAMLLQHSRTLEESFEVVSQKLHEATEENRIVRLGTKTQHEENKEEIDQRQLFFKEQMEKVHTATEEKERTFKKLFQVCAETRLPDVDTGTREKRLREEEITRILDSQQKEVETFLAERDKLVHAHEDDKMELRQRYLEDKADLEKAFDEDLTRLMKKYAPGALEAPGRSWKICIQSQEGGKN</sequence>
<keyword evidence="2" id="KW-0943">RNA-mediated gene silencing</keyword>
<dbReference type="AlphaFoldDB" id="A0A1D1YE16"/>
<feature type="domain" description="XS" evidence="5">
    <location>
        <begin position="348"/>
        <end position="459"/>
    </location>
</feature>
<evidence type="ECO:0000259" key="6">
    <source>
        <dbReference type="Pfam" id="PF03470"/>
    </source>
</evidence>
<proteinExistence type="inferred from homology"/>
<feature type="domain" description="Zinc finger-XS" evidence="6">
    <location>
        <begin position="272"/>
        <end position="312"/>
    </location>
</feature>
<reference evidence="7" key="1">
    <citation type="submission" date="2015-07" db="EMBL/GenBank/DDBJ databases">
        <title>Transcriptome Assembly of Anthurium amnicola.</title>
        <authorList>
            <person name="Suzuki J."/>
        </authorList>
    </citation>
    <scope>NUCLEOTIDE SEQUENCE</scope>
</reference>
<comment type="similarity">
    <text evidence="3">Belongs to the SGS3 family.</text>
</comment>
<dbReference type="GO" id="GO:0031047">
    <property type="term" value="P:regulatory ncRNA-mediated gene silencing"/>
    <property type="evidence" value="ECO:0007669"/>
    <property type="project" value="UniProtKB-KW"/>
</dbReference>
<evidence type="ECO:0000256" key="1">
    <source>
        <dbReference type="ARBA" id="ARBA00023054"/>
    </source>
</evidence>
<organism evidence="7">
    <name type="scientific">Anthurium amnicola</name>
    <dbReference type="NCBI Taxonomy" id="1678845"/>
    <lineage>
        <taxon>Eukaryota</taxon>
        <taxon>Viridiplantae</taxon>
        <taxon>Streptophyta</taxon>
        <taxon>Embryophyta</taxon>
        <taxon>Tracheophyta</taxon>
        <taxon>Spermatophyta</taxon>
        <taxon>Magnoliopsida</taxon>
        <taxon>Liliopsida</taxon>
        <taxon>Araceae</taxon>
        <taxon>Pothoideae</taxon>
        <taxon>Potheae</taxon>
        <taxon>Anthurium</taxon>
    </lineage>
</organism>
<name>A0A1D1YE16_9ARAE</name>
<evidence type="ECO:0000259" key="5">
    <source>
        <dbReference type="Pfam" id="PF03468"/>
    </source>
</evidence>
<dbReference type="Pfam" id="PF03470">
    <property type="entry name" value="zf-XS"/>
    <property type="match status" value="1"/>
</dbReference>
<gene>
    <name evidence="7" type="primary">SGS3_15</name>
    <name evidence="7" type="ORF">g.43479</name>
</gene>
<accession>A0A1D1YE16</accession>
<evidence type="ECO:0000256" key="3">
    <source>
        <dbReference type="ARBA" id="ARBA00024022"/>
    </source>
</evidence>
<feature type="region of interest" description="Disordered" evidence="4">
    <location>
        <begin position="123"/>
        <end position="238"/>
    </location>
</feature>
<evidence type="ECO:0000313" key="7">
    <source>
        <dbReference type="EMBL" id="JAT52860.1"/>
    </source>
</evidence>
<dbReference type="Pfam" id="PF03468">
    <property type="entry name" value="XS"/>
    <property type="match status" value="1"/>
</dbReference>
<dbReference type="PANTHER" id="PTHR46602:SF1">
    <property type="entry name" value="PROTEIN SUPPRESSOR OF GENE SILENCING 3"/>
    <property type="match status" value="1"/>
</dbReference>
<dbReference type="InterPro" id="IPR005381">
    <property type="entry name" value="Znf-XS_domain"/>
</dbReference>
<feature type="region of interest" description="Disordered" evidence="4">
    <location>
        <begin position="1"/>
        <end position="37"/>
    </location>
</feature>
<dbReference type="InterPro" id="IPR044287">
    <property type="entry name" value="SGS3"/>
</dbReference>
<evidence type="ECO:0000256" key="4">
    <source>
        <dbReference type="SAM" id="MobiDB-lite"/>
    </source>
</evidence>
<dbReference type="Gene3D" id="3.30.70.2890">
    <property type="entry name" value="XS domain"/>
    <property type="match status" value="1"/>
</dbReference>
<dbReference type="InterPro" id="IPR005380">
    <property type="entry name" value="XS_domain"/>
</dbReference>
<dbReference type="EMBL" id="GDJX01015076">
    <property type="protein sequence ID" value="JAT52860.1"/>
    <property type="molecule type" value="Transcribed_RNA"/>
</dbReference>
<feature type="compositionally biased region" description="Pro residues" evidence="4">
    <location>
        <begin position="144"/>
        <end position="153"/>
    </location>
</feature>
<evidence type="ECO:0000256" key="2">
    <source>
        <dbReference type="ARBA" id="ARBA00023158"/>
    </source>
</evidence>
<feature type="compositionally biased region" description="Polar residues" evidence="4">
    <location>
        <begin position="160"/>
        <end position="171"/>
    </location>
</feature>
<dbReference type="InterPro" id="IPR038588">
    <property type="entry name" value="XS_domain_sf"/>
</dbReference>
<dbReference type="GO" id="GO:0051607">
    <property type="term" value="P:defense response to virus"/>
    <property type="evidence" value="ECO:0007669"/>
    <property type="project" value="InterPro"/>
</dbReference>
<dbReference type="PANTHER" id="PTHR46602">
    <property type="entry name" value="PROTEIN SUPPRESSOR OF GENE SILENCING 3"/>
    <property type="match status" value="1"/>
</dbReference>
<feature type="compositionally biased region" description="Acidic residues" evidence="4">
    <location>
        <begin position="208"/>
        <end position="232"/>
    </location>
</feature>
<feature type="compositionally biased region" description="Low complexity" evidence="4">
    <location>
        <begin position="1"/>
        <end position="24"/>
    </location>
</feature>
<protein>
    <submittedName>
        <fullName evidence="7">Protein SUPPRESSOR OF GENE SILENCING 3</fullName>
    </submittedName>
</protein>